<reference evidence="1" key="1">
    <citation type="journal article" date="2022" name="Plant J.">
        <title>Strategies of tolerance reflected in two North American maple genomes.</title>
        <authorList>
            <person name="McEvoy S.L."/>
            <person name="Sezen U.U."/>
            <person name="Trouern-Trend A."/>
            <person name="McMahon S.M."/>
            <person name="Schaberg P.G."/>
            <person name="Yang J."/>
            <person name="Wegrzyn J.L."/>
            <person name="Swenson N.G."/>
        </authorList>
    </citation>
    <scope>NUCLEOTIDE SEQUENCE</scope>
    <source>
        <strain evidence="1">NS2018</strain>
    </source>
</reference>
<protein>
    <submittedName>
        <fullName evidence="1">Uncharacterized protein</fullName>
    </submittedName>
</protein>
<gene>
    <name evidence="1" type="ORF">LWI29_032193</name>
</gene>
<dbReference type="EMBL" id="JAUESC010000380">
    <property type="protein sequence ID" value="KAK0593166.1"/>
    <property type="molecule type" value="Genomic_DNA"/>
</dbReference>
<accession>A0AA39SHT9</accession>
<sequence length="76" mass="8689">MWSELVDNQLWIYAYEGINYTWPLGIQAEDHMTINPYKAVGCFHHLLSSVLSVVHHDLQVSQYTTTALQQVHDGSS</sequence>
<evidence type="ECO:0000313" key="2">
    <source>
        <dbReference type="Proteomes" id="UP001168877"/>
    </source>
</evidence>
<comment type="caution">
    <text evidence="1">The sequence shown here is derived from an EMBL/GenBank/DDBJ whole genome shotgun (WGS) entry which is preliminary data.</text>
</comment>
<name>A0AA39SHT9_ACESA</name>
<organism evidence="1 2">
    <name type="scientific">Acer saccharum</name>
    <name type="common">Sugar maple</name>
    <dbReference type="NCBI Taxonomy" id="4024"/>
    <lineage>
        <taxon>Eukaryota</taxon>
        <taxon>Viridiplantae</taxon>
        <taxon>Streptophyta</taxon>
        <taxon>Embryophyta</taxon>
        <taxon>Tracheophyta</taxon>
        <taxon>Spermatophyta</taxon>
        <taxon>Magnoliopsida</taxon>
        <taxon>eudicotyledons</taxon>
        <taxon>Gunneridae</taxon>
        <taxon>Pentapetalae</taxon>
        <taxon>rosids</taxon>
        <taxon>malvids</taxon>
        <taxon>Sapindales</taxon>
        <taxon>Sapindaceae</taxon>
        <taxon>Hippocastanoideae</taxon>
        <taxon>Acereae</taxon>
        <taxon>Acer</taxon>
    </lineage>
</organism>
<keyword evidence="2" id="KW-1185">Reference proteome</keyword>
<proteinExistence type="predicted"/>
<evidence type="ECO:0000313" key="1">
    <source>
        <dbReference type="EMBL" id="KAK0593166.1"/>
    </source>
</evidence>
<dbReference type="AlphaFoldDB" id="A0AA39SHT9"/>
<dbReference type="Proteomes" id="UP001168877">
    <property type="component" value="Unassembled WGS sequence"/>
</dbReference>
<reference evidence="1" key="2">
    <citation type="submission" date="2023-06" db="EMBL/GenBank/DDBJ databases">
        <authorList>
            <person name="Swenson N.G."/>
            <person name="Wegrzyn J.L."/>
            <person name="Mcevoy S.L."/>
        </authorList>
    </citation>
    <scope>NUCLEOTIDE SEQUENCE</scope>
    <source>
        <strain evidence="1">NS2018</strain>
        <tissue evidence="1">Leaf</tissue>
    </source>
</reference>